<keyword evidence="2" id="KW-0472">Membrane</keyword>
<dbReference type="EMBL" id="JAINVV010000007">
    <property type="protein sequence ID" value="MBY8823723.1"/>
    <property type="molecule type" value="Genomic_DNA"/>
</dbReference>
<organism evidence="4 5">
    <name type="scientific">Sphingomonas colocasiae</name>
    <dbReference type="NCBI Taxonomy" id="1848973"/>
    <lineage>
        <taxon>Bacteria</taxon>
        <taxon>Pseudomonadati</taxon>
        <taxon>Pseudomonadota</taxon>
        <taxon>Alphaproteobacteria</taxon>
        <taxon>Sphingomonadales</taxon>
        <taxon>Sphingomonadaceae</taxon>
        <taxon>Sphingomonas</taxon>
    </lineage>
</organism>
<dbReference type="Proteomes" id="UP000706039">
    <property type="component" value="Unassembled WGS sequence"/>
</dbReference>
<evidence type="ECO:0000313" key="5">
    <source>
        <dbReference type="Proteomes" id="UP000706039"/>
    </source>
</evidence>
<protein>
    <recommendedName>
        <fullName evidence="6">Secreted protein</fullName>
    </recommendedName>
</protein>
<gene>
    <name evidence="4" type="ORF">K7G82_15565</name>
</gene>
<keyword evidence="5" id="KW-1185">Reference proteome</keyword>
<name>A0ABS7PR27_9SPHN</name>
<comment type="caution">
    <text evidence="4">The sequence shown here is derived from an EMBL/GenBank/DDBJ whole genome shotgun (WGS) entry which is preliminary data.</text>
</comment>
<keyword evidence="2" id="KW-0812">Transmembrane</keyword>
<accession>A0ABS7PR27</accession>
<evidence type="ECO:0000256" key="3">
    <source>
        <dbReference type="SAM" id="SignalP"/>
    </source>
</evidence>
<keyword evidence="2" id="KW-1133">Transmembrane helix</keyword>
<evidence type="ECO:0000313" key="4">
    <source>
        <dbReference type="EMBL" id="MBY8823723.1"/>
    </source>
</evidence>
<proteinExistence type="predicted"/>
<feature type="signal peptide" evidence="3">
    <location>
        <begin position="1"/>
        <end position="24"/>
    </location>
</feature>
<evidence type="ECO:0000256" key="1">
    <source>
        <dbReference type="SAM" id="MobiDB-lite"/>
    </source>
</evidence>
<feature type="compositionally biased region" description="Basic and acidic residues" evidence="1">
    <location>
        <begin position="93"/>
        <end position="113"/>
    </location>
</feature>
<feature type="chain" id="PRO_5047252591" description="Secreted protein" evidence="3">
    <location>
        <begin position="25"/>
        <end position="215"/>
    </location>
</feature>
<evidence type="ECO:0000256" key="2">
    <source>
        <dbReference type="SAM" id="Phobius"/>
    </source>
</evidence>
<sequence>MALARLLLGSAVSAALLATSVAPAAARPYRGHHGGWNGGWHHRDRGVRGGGLLAGVVILGGIAAIAGMSAKKDRQVDDEIAYRNRAYQNRDRTADAYADRSDDGEWRGDDAGGRIDSPAIDDAHAGNDAQVIRDEDAAVDACAGAAEDEAHAYGSNASVRDIADVQGEGTEWRVSGTVETRNGYRDRASARGFTCTVRYGQIDGVRLDGESVALR</sequence>
<dbReference type="RefSeq" id="WP_222990833.1">
    <property type="nucleotide sequence ID" value="NZ_JAINVV010000007.1"/>
</dbReference>
<evidence type="ECO:0008006" key="6">
    <source>
        <dbReference type="Google" id="ProtNLM"/>
    </source>
</evidence>
<reference evidence="4 5" key="1">
    <citation type="submission" date="2021-08" db="EMBL/GenBank/DDBJ databases">
        <authorList>
            <person name="Tuo L."/>
        </authorList>
    </citation>
    <scope>NUCLEOTIDE SEQUENCE [LARGE SCALE GENOMIC DNA]</scope>
    <source>
        <strain evidence="4 5">JCM 31229</strain>
    </source>
</reference>
<keyword evidence="3" id="KW-0732">Signal</keyword>
<feature type="transmembrane region" description="Helical" evidence="2">
    <location>
        <begin position="50"/>
        <end position="70"/>
    </location>
</feature>
<feature type="region of interest" description="Disordered" evidence="1">
    <location>
        <begin position="93"/>
        <end position="122"/>
    </location>
</feature>